<keyword evidence="1" id="KW-0436">Ligase</keyword>
<name>A0ABV6X4H9_9ACTN</name>
<organism evidence="1 2">
    <name type="scientific">Streptacidiphilus alkalitolerans</name>
    <dbReference type="NCBI Taxonomy" id="3342712"/>
    <lineage>
        <taxon>Bacteria</taxon>
        <taxon>Bacillati</taxon>
        <taxon>Actinomycetota</taxon>
        <taxon>Actinomycetes</taxon>
        <taxon>Kitasatosporales</taxon>
        <taxon>Streptomycetaceae</taxon>
        <taxon>Streptacidiphilus</taxon>
    </lineage>
</organism>
<sequence>MTGPITIGVSIAVPEPYGQAIQDARAGYGDPLARSIPTHVTLLPPTEVPAGSLPEVERHLAAAAAGQRPFRLLLHGSGTFRPVSPVVFLRVEAGARECRLAEAAVRSGLLARELNFPYHPHVTVAHAVGEEALDRAYAELKGYHADFGVSGFSLYRFGADEVWRPLRAFPFGRAERARDTR</sequence>
<dbReference type="PANTHER" id="PTHR40037:SF1">
    <property type="entry name" value="PHOSPHOESTERASE SAOUHSC_00951-RELATED"/>
    <property type="match status" value="1"/>
</dbReference>
<proteinExistence type="predicted"/>
<evidence type="ECO:0000313" key="2">
    <source>
        <dbReference type="Proteomes" id="UP001592530"/>
    </source>
</evidence>
<dbReference type="Gene3D" id="3.90.1140.10">
    <property type="entry name" value="Cyclic phosphodiesterase"/>
    <property type="match status" value="1"/>
</dbReference>
<dbReference type="RefSeq" id="WP_380555252.1">
    <property type="nucleotide sequence ID" value="NZ_JBHEZY010000008.1"/>
</dbReference>
<protein>
    <submittedName>
        <fullName evidence="1">2'-5' RNA ligase family protein</fullName>
    </submittedName>
</protein>
<accession>A0ABV6X4H9</accession>
<dbReference type="GO" id="GO:0016874">
    <property type="term" value="F:ligase activity"/>
    <property type="evidence" value="ECO:0007669"/>
    <property type="project" value="UniProtKB-KW"/>
</dbReference>
<dbReference type="EMBL" id="JBHEZY010000008">
    <property type="protein sequence ID" value="MFC1433171.1"/>
    <property type="molecule type" value="Genomic_DNA"/>
</dbReference>
<evidence type="ECO:0000313" key="1">
    <source>
        <dbReference type="EMBL" id="MFC1433171.1"/>
    </source>
</evidence>
<dbReference type="Proteomes" id="UP001592530">
    <property type="component" value="Unassembled WGS sequence"/>
</dbReference>
<gene>
    <name evidence="1" type="ORF">ACEZDB_21235</name>
</gene>
<dbReference type="PANTHER" id="PTHR40037">
    <property type="entry name" value="PHOSPHOESTERASE YJCG-RELATED"/>
    <property type="match status" value="1"/>
</dbReference>
<dbReference type="InterPro" id="IPR050580">
    <property type="entry name" value="2H_phosphoesterase_YjcG-like"/>
</dbReference>
<comment type="caution">
    <text evidence="1">The sequence shown here is derived from an EMBL/GenBank/DDBJ whole genome shotgun (WGS) entry which is preliminary data.</text>
</comment>
<dbReference type="Pfam" id="PF13563">
    <property type="entry name" value="2_5_RNA_ligase2"/>
    <property type="match status" value="1"/>
</dbReference>
<reference evidence="1 2" key="1">
    <citation type="submission" date="2024-09" db="EMBL/GenBank/DDBJ databases">
        <authorList>
            <person name="Lee S.D."/>
        </authorList>
    </citation>
    <scope>NUCLEOTIDE SEQUENCE [LARGE SCALE GENOMIC DNA]</scope>
    <source>
        <strain evidence="1 2">N1-3</strain>
    </source>
</reference>
<dbReference type="InterPro" id="IPR009097">
    <property type="entry name" value="Cyclic_Pdiesterase"/>
</dbReference>
<dbReference type="SUPFAM" id="SSF55144">
    <property type="entry name" value="LigT-like"/>
    <property type="match status" value="1"/>
</dbReference>